<keyword evidence="10" id="KW-1185">Reference proteome</keyword>
<dbReference type="GeneID" id="106012576"/>
<dbReference type="InterPro" id="IPR040393">
    <property type="entry name" value="TREX1/2"/>
</dbReference>
<evidence type="ECO:0000256" key="6">
    <source>
        <dbReference type="ARBA" id="ARBA00022842"/>
    </source>
</evidence>
<keyword evidence="3" id="KW-0479">Metal-binding</keyword>
<evidence type="ECO:0000256" key="5">
    <source>
        <dbReference type="ARBA" id="ARBA00022839"/>
    </source>
</evidence>
<dbReference type="RefSeq" id="XP_012941377.1">
    <property type="nucleotide sequence ID" value="XM_013085923.2"/>
</dbReference>
<dbReference type="PANTHER" id="PTHR13058">
    <property type="entry name" value="THREE PRIME REPAIR EXONUCLEASE 1, 2"/>
    <property type="match status" value="1"/>
</dbReference>
<dbReference type="InterPro" id="IPR036397">
    <property type="entry name" value="RNaseH_sf"/>
</dbReference>
<keyword evidence="5" id="KW-0269">Exonuclease</keyword>
<dbReference type="InterPro" id="IPR013520">
    <property type="entry name" value="Ribonucl_H"/>
</dbReference>
<proteinExistence type="inferred from homology"/>
<evidence type="ECO:0000256" key="1">
    <source>
        <dbReference type="ARBA" id="ARBA00001946"/>
    </source>
</evidence>
<feature type="compositionally biased region" description="Basic and acidic residues" evidence="8">
    <location>
        <begin position="345"/>
        <end position="358"/>
    </location>
</feature>
<comment type="similarity">
    <text evidence="7">Belongs to the exonuclease superfamily. TREX family.</text>
</comment>
<keyword evidence="2" id="KW-0540">Nuclease</keyword>
<comment type="cofactor">
    <cofactor evidence="1">
        <name>Mg(2+)</name>
        <dbReference type="ChEBI" id="CHEBI:18420"/>
    </cofactor>
</comment>
<evidence type="ECO:0000256" key="8">
    <source>
        <dbReference type="SAM" id="MobiDB-lite"/>
    </source>
</evidence>
<dbReference type="SUPFAM" id="SSF53098">
    <property type="entry name" value="Ribonuclease H-like"/>
    <property type="match status" value="1"/>
</dbReference>
<feature type="compositionally biased region" description="Polar residues" evidence="8">
    <location>
        <begin position="204"/>
        <end position="214"/>
    </location>
</feature>
<evidence type="ECO:0000313" key="10">
    <source>
        <dbReference type="Proteomes" id="UP000694888"/>
    </source>
</evidence>
<organism evidence="10 11">
    <name type="scientific">Aplysia californica</name>
    <name type="common">California sea hare</name>
    <dbReference type="NCBI Taxonomy" id="6500"/>
    <lineage>
        <taxon>Eukaryota</taxon>
        <taxon>Metazoa</taxon>
        <taxon>Spiralia</taxon>
        <taxon>Lophotrochozoa</taxon>
        <taxon>Mollusca</taxon>
        <taxon>Gastropoda</taxon>
        <taxon>Heterobranchia</taxon>
        <taxon>Euthyneura</taxon>
        <taxon>Tectipleura</taxon>
        <taxon>Aplysiida</taxon>
        <taxon>Aplysioidea</taxon>
        <taxon>Aplysiidae</taxon>
        <taxon>Aplysia</taxon>
    </lineage>
</organism>
<evidence type="ECO:0000259" key="9">
    <source>
        <dbReference type="SMART" id="SM00479"/>
    </source>
</evidence>
<accession>A0ABM1A5T2</accession>
<gene>
    <name evidence="11" type="primary">LOC106012576</name>
</gene>
<name>A0ABM1A5T2_APLCA</name>
<protein>
    <submittedName>
        <fullName evidence="11">Uncharacterized protein LOC106012576</fullName>
    </submittedName>
</protein>
<evidence type="ECO:0000313" key="11">
    <source>
        <dbReference type="RefSeq" id="XP_012941377.1"/>
    </source>
</evidence>
<feature type="domain" description="Exonuclease" evidence="9">
    <location>
        <begin position="12"/>
        <end position="429"/>
    </location>
</feature>
<feature type="compositionally biased region" description="Basic and acidic residues" evidence="8">
    <location>
        <begin position="327"/>
        <end position="336"/>
    </location>
</feature>
<sequence>MAMEKKEAAIRSFVFFDTETTGLPSPGNRPKITELSFVALTREELLSRNCAPRALNKLTLCFNPGKRIGVHSSIITGLYNDSLELMGSFKNQASLVTSFLQLLPKPACLVAHNGNSFDFPLLIAELLKAHQEVPGDVLCVDSLEAFRALDGLPPVPDHVLEKRQREKLALSSRVTETGHGDGVKHRAKNSLSLEAAEGGDVVTTAESGGVSLNSDSDRPKGEDSGDEPPLKRSRLDGGEEVSVSSDGPVLCGDPGRGGWHRGEHTPVRKLSAPHPDRPEACRGPGVRGILGSETRRQLFPATVAATDGEGSSERTDHVSQNAAAVTDRADRRESHGGRLGGGQGSDEHEEKNVRKESGEGTAANVGGAGSGLRDSPEHKVGTAETKVSYKLVEVYARMFGQVPDVSHTAEDDCVTMLRIAQVLSTPFVHWCNRNAVRLTSVEAMY</sequence>
<dbReference type="Proteomes" id="UP000694888">
    <property type="component" value="Unplaced"/>
</dbReference>
<dbReference type="Gene3D" id="3.30.420.10">
    <property type="entry name" value="Ribonuclease H-like superfamily/Ribonuclease H"/>
    <property type="match status" value="2"/>
</dbReference>
<keyword evidence="4" id="KW-0378">Hydrolase</keyword>
<feature type="compositionally biased region" description="Basic and acidic residues" evidence="8">
    <location>
        <begin position="215"/>
        <end position="237"/>
    </location>
</feature>
<keyword evidence="6" id="KW-0460">Magnesium</keyword>
<evidence type="ECO:0000256" key="3">
    <source>
        <dbReference type="ARBA" id="ARBA00022723"/>
    </source>
</evidence>
<evidence type="ECO:0000256" key="2">
    <source>
        <dbReference type="ARBA" id="ARBA00022722"/>
    </source>
</evidence>
<feature type="region of interest" description="Disordered" evidence="8">
    <location>
        <begin position="170"/>
        <end position="383"/>
    </location>
</feature>
<dbReference type="InterPro" id="IPR012337">
    <property type="entry name" value="RNaseH-like_sf"/>
</dbReference>
<dbReference type="SMART" id="SM00479">
    <property type="entry name" value="EXOIII"/>
    <property type="match status" value="1"/>
</dbReference>
<evidence type="ECO:0000256" key="4">
    <source>
        <dbReference type="ARBA" id="ARBA00022801"/>
    </source>
</evidence>
<reference evidence="11" key="1">
    <citation type="submission" date="2025-08" db="UniProtKB">
        <authorList>
            <consortium name="RefSeq"/>
        </authorList>
    </citation>
    <scope>IDENTIFICATION</scope>
</reference>
<dbReference type="PANTHER" id="PTHR13058:SF19">
    <property type="entry name" value="LD40940P"/>
    <property type="match status" value="1"/>
</dbReference>
<evidence type="ECO:0000256" key="7">
    <source>
        <dbReference type="ARBA" id="ARBA00025769"/>
    </source>
</evidence>
<dbReference type="Pfam" id="PF00929">
    <property type="entry name" value="RNase_T"/>
    <property type="match status" value="1"/>
</dbReference>